<dbReference type="InterPro" id="IPR009061">
    <property type="entry name" value="DNA-bd_dom_put_sf"/>
</dbReference>
<dbReference type="InterPro" id="IPR010093">
    <property type="entry name" value="SinI_DNA-bd"/>
</dbReference>
<gene>
    <name evidence="2" type="ORF">ACK2TP_10520</name>
</gene>
<proteinExistence type="predicted"/>
<feature type="domain" description="Helix-turn-helix" evidence="1">
    <location>
        <begin position="17"/>
        <end position="64"/>
    </location>
</feature>
<evidence type="ECO:0000313" key="3">
    <source>
        <dbReference type="Proteomes" id="UP001634747"/>
    </source>
</evidence>
<dbReference type="Pfam" id="PF12728">
    <property type="entry name" value="HTH_17"/>
    <property type="match status" value="1"/>
</dbReference>
<evidence type="ECO:0000259" key="1">
    <source>
        <dbReference type="Pfam" id="PF12728"/>
    </source>
</evidence>
<name>A0ABW9KNV8_9BACT</name>
<keyword evidence="3" id="KW-1185">Reference proteome</keyword>
<protein>
    <submittedName>
        <fullName evidence="2">Helix-turn-helix domain-containing protein</fullName>
    </submittedName>
</protein>
<comment type="caution">
    <text evidence="2">The sequence shown here is derived from an EMBL/GenBank/DDBJ whole genome shotgun (WGS) entry which is preliminary data.</text>
</comment>
<dbReference type="RefSeq" id="WP_263412318.1">
    <property type="nucleotide sequence ID" value="NZ_BAABBH010000001.1"/>
</dbReference>
<evidence type="ECO:0000313" key="2">
    <source>
        <dbReference type="EMBL" id="MFN2976194.1"/>
    </source>
</evidence>
<reference evidence="2 3" key="1">
    <citation type="submission" date="2024-12" db="EMBL/GenBank/DDBJ databases">
        <authorList>
            <person name="Lee Y."/>
        </authorList>
    </citation>
    <scope>NUCLEOTIDE SEQUENCE [LARGE SCALE GENOMIC DNA]</scope>
    <source>
        <strain evidence="2 3">03SUJ4</strain>
    </source>
</reference>
<dbReference type="EMBL" id="JBJYXY010000001">
    <property type="protein sequence ID" value="MFN2976194.1"/>
    <property type="molecule type" value="Genomic_DNA"/>
</dbReference>
<dbReference type="SUPFAM" id="SSF46955">
    <property type="entry name" value="Putative DNA-binding domain"/>
    <property type="match status" value="1"/>
</dbReference>
<accession>A0ABW9KNV8</accession>
<organism evidence="2 3">
    <name type="scientific">Terriglobus aquaticus</name>
    <dbReference type="NCBI Taxonomy" id="940139"/>
    <lineage>
        <taxon>Bacteria</taxon>
        <taxon>Pseudomonadati</taxon>
        <taxon>Acidobacteriota</taxon>
        <taxon>Terriglobia</taxon>
        <taxon>Terriglobales</taxon>
        <taxon>Acidobacteriaceae</taxon>
        <taxon>Terriglobus</taxon>
    </lineage>
</organism>
<dbReference type="NCBIfam" id="TIGR01764">
    <property type="entry name" value="excise"/>
    <property type="match status" value="1"/>
</dbReference>
<dbReference type="Proteomes" id="UP001634747">
    <property type="component" value="Unassembled WGS sequence"/>
</dbReference>
<sequence>MPKKPPSSVFVPEPLIDSEQAAAIIGIHPKTLQKMARAGQIKAVHVGKLWRFRASNIEEWINGRLAS</sequence>
<dbReference type="InterPro" id="IPR041657">
    <property type="entry name" value="HTH_17"/>
</dbReference>